<dbReference type="RefSeq" id="WP_138367844.1">
    <property type="nucleotide sequence ID" value="NZ_VCEJ01000005.1"/>
</dbReference>
<proteinExistence type="predicted"/>
<protein>
    <recommendedName>
        <fullName evidence="3">TonB-dependent receptor</fullName>
    </recommendedName>
</protein>
<evidence type="ECO:0000313" key="2">
    <source>
        <dbReference type="Proteomes" id="UP000306402"/>
    </source>
</evidence>
<sequence length="90" mass="9894">MENGVTVQFASPGLLKNHLQVGANYPSTRLGSAIWGNAIKQDHIFLNGTYVFRPKKIVRPTVTVNAGWFRANYESAIFDDLPQSSSTVAL</sequence>
<dbReference type="OrthoDB" id="764801at2"/>
<dbReference type="EMBL" id="VCEJ01000005">
    <property type="protein sequence ID" value="TLU99555.1"/>
    <property type="molecule type" value="Genomic_DNA"/>
</dbReference>
<gene>
    <name evidence="1" type="ORF">FEN17_23665</name>
</gene>
<name>A0A5R9KTC7_9BACT</name>
<reference evidence="1 2" key="1">
    <citation type="submission" date="2019-05" db="EMBL/GenBank/DDBJ databases">
        <authorList>
            <person name="Qu J.-H."/>
        </authorList>
    </citation>
    <scope>NUCLEOTIDE SEQUENCE [LARGE SCALE GENOMIC DNA]</scope>
    <source>
        <strain evidence="1 2">T17</strain>
    </source>
</reference>
<evidence type="ECO:0000313" key="1">
    <source>
        <dbReference type="EMBL" id="TLU99555.1"/>
    </source>
</evidence>
<comment type="caution">
    <text evidence="1">The sequence shown here is derived from an EMBL/GenBank/DDBJ whole genome shotgun (WGS) entry which is preliminary data.</text>
</comment>
<organism evidence="1 2">
    <name type="scientific">Dyadobacter luticola</name>
    <dbReference type="NCBI Taxonomy" id="1979387"/>
    <lineage>
        <taxon>Bacteria</taxon>
        <taxon>Pseudomonadati</taxon>
        <taxon>Bacteroidota</taxon>
        <taxon>Cytophagia</taxon>
        <taxon>Cytophagales</taxon>
        <taxon>Spirosomataceae</taxon>
        <taxon>Dyadobacter</taxon>
    </lineage>
</organism>
<accession>A0A5R9KTC7</accession>
<dbReference type="AlphaFoldDB" id="A0A5R9KTC7"/>
<dbReference type="Proteomes" id="UP000306402">
    <property type="component" value="Unassembled WGS sequence"/>
</dbReference>
<keyword evidence="2" id="KW-1185">Reference proteome</keyword>
<evidence type="ECO:0008006" key="3">
    <source>
        <dbReference type="Google" id="ProtNLM"/>
    </source>
</evidence>